<dbReference type="Gene3D" id="2.60.40.1190">
    <property type="match status" value="1"/>
</dbReference>
<accession>A0A974S5P2</accession>
<dbReference type="EMBL" id="CP061035">
    <property type="protein sequence ID" value="QQV78928.1"/>
    <property type="molecule type" value="Genomic_DNA"/>
</dbReference>
<dbReference type="CDD" id="cd09627">
    <property type="entry name" value="DOMON_murB_like"/>
    <property type="match status" value="1"/>
</dbReference>
<name>A0A974S5P2_9SPHN</name>
<dbReference type="AlphaFoldDB" id="A0A974S5P2"/>
<protein>
    <submittedName>
        <fullName evidence="1">DOMON-like domain-containing protein</fullName>
    </submittedName>
</protein>
<dbReference type="KEGG" id="sari:H5J25_08415"/>
<organism evidence="1 2">
    <name type="scientific">Sphingomonas aliaeris</name>
    <dbReference type="NCBI Taxonomy" id="2759526"/>
    <lineage>
        <taxon>Bacteria</taxon>
        <taxon>Pseudomonadati</taxon>
        <taxon>Pseudomonadota</taxon>
        <taxon>Alphaproteobacteria</taxon>
        <taxon>Sphingomonadales</taxon>
        <taxon>Sphingomonadaceae</taxon>
        <taxon>Sphingomonas</taxon>
    </lineage>
</organism>
<proteinExistence type="predicted"/>
<keyword evidence="2" id="KW-1185">Reference proteome</keyword>
<reference evidence="2" key="1">
    <citation type="submission" date="2020-09" db="EMBL/GenBank/DDBJ databases">
        <title>Sphingomonas sp., a new species isolated from pork steak.</title>
        <authorList>
            <person name="Heidler von Heilborn D."/>
        </authorList>
    </citation>
    <scope>NUCLEOTIDE SEQUENCE [LARGE SCALE GENOMIC DNA]</scope>
</reference>
<evidence type="ECO:0000313" key="2">
    <source>
        <dbReference type="Proteomes" id="UP000595894"/>
    </source>
</evidence>
<gene>
    <name evidence="1" type="ORF">H5J25_08415</name>
</gene>
<evidence type="ECO:0000313" key="1">
    <source>
        <dbReference type="EMBL" id="QQV78928.1"/>
    </source>
</evidence>
<sequence length="173" mass="18544">MVPHPDYPPVAARSVRVDVAVTADGWRLDYRVEGAGGVLLPERAAGERTDGLWKTTCFELFVRAEEGAGYSEFNFSPSGDWAAYCFDLYREGMRDLVLAGSPDVRGSSEGDCFRLEVALAADGLAPDAARIGLSAVIEEAGAKSFWALDHAAGAPDFHNRDCFTARLAAPEAS</sequence>
<dbReference type="Proteomes" id="UP000595894">
    <property type="component" value="Chromosome"/>
</dbReference>